<dbReference type="EMBL" id="BFEA01000006">
    <property type="protein sequence ID" value="GBG59828.1"/>
    <property type="molecule type" value="Genomic_DNA"/>
</dbReference>
<protein>
    <submittedName>
        <fullName evidence="2">Uncharacterized protein</fullName>
    </submittedName>
</protein>
<keyword evidence="3" id="KW-1185">Reference proteome</keyword>
<feature type="compositionally biased region" description="Low complexity" evidence="1">
    <location>
        <begin position="239"/>
        <end position="255"/>
    </location>
</feature>
<dbReference type="AlphaFoldDB" id="A0A388JPY2"/>
<name>A0A388JPY2_CHABU</name>
<organism evidence="2 3">
    <name type="scientific">Chara braunii</name>
    <name type="common">Braun's stonewort</name>
    <dbReference type="NCBI Taxonomy" id="69332"/>
    <lineage>
        <taxon>Eukaryota</taxon>
        <taxon>Viridiplantae</taxon>
        <taxon>Streptophyta</taxon>
        <taxon>Charophyceae</taxon>
        <taxon>Charales</taxon>
        <taxon>Characeae</taxon>
        <taxon>Chara</taxon>
    </lineage>
</organism>
<feature type="region of interest" description="Disordered" evidence="1">
    <location>
        <begin position="192"/>
        <end position="267"/>
    </location>
</feature>
<proteinExistence type="predicted"/>
<evidence type="ECO:0000256" key="1">
    <source>
        <dbReference type="SAM" id="MobiDB-lite"/>
    </source>
</evidence>
<feature type="compositionally biased region" description="Acidic residues" evidence="1">
    <location>
        <begin position="223"/>
        <end position="238"/>
    </location>
</feature>
<gene>
    <name evidence="2" type="ORF">CBR_g54930</name>
</gene>
<accession>A0A388JPY2</accession>
<evidence type="ECO:0000313" key="3">
    <source>
        <dbReference type="Proteomes" id="UP000265515"/>
    </source>
</evidence>
<comment type="caution">
    <text evidence="2">The sequence shown here is derived from an EMBL/GenBank/DDBJ whole genome shotgun (WGS) entry which is preliminary data.</text>
</comment>
<evidence type="ECO:0000313" key="2">
    <source>
        <dbReference type="EMBL" id="GBG59828.1"/>
    </source>
</evidence>
<dbReference type="Proteomes" id="UP000265515">
    <property type="component" value="Unassembled WGS sequence"/>
</dbReference>
<feature type="compositionally biased region" description="Basic and acidic residues" evidence="1">
    <location>
        <begin position="256"/>
        <end position="267"/>
    </location>
</feature>
<sequence>MASTTTTLTTTMAKEEAIRRDVGLQGINCDLRHPAGNAKIAVSSPDEEEAALEMVRMYKRQMEEIHAVLTQHRHNLSAELLVEGEEMFIGWEEELHENLSLQRLGCTERAQVTAGLRDCSEGGIFLELRAGLHANTRIDDLKRCYVELEEGQVLCAKSQDRFYEDADDITEDVNDESLIACISATSANKDAAIGNDENIDDDNNDNNNNNDDNHNGDVGALHEDDEDNNTNNNIDDDINNNNNNNNNNNDNCKTNNNDKDNGEDGHR</sequence>
<reference evidence="2 3" key="1">
    <citation type="journal article" date="2018" name="Cell">
        <title>The Chara Genome: Secondary Complexity and Implications for Plant Terrestrialization.</title>
        <authorList>
            <person name="Nishiyama T."/>
            <person name="Sakayama H."/>
            <person name="Vries J.D."/>
            <person name="Buschmann H."/>
            <person name="Saint-Marcoux D."/>
            <person name="Ullrich K.K."/>
            <person name="Haas F.B."/>
            <person name="Vanderstraeten L."/>
            <person name="Becker D."/>
            <person name="Lang D."/>
            <person name="Vosolsobe S."/>
            <person name="Rombauts S."/>
            <person name="Wilhelmsson P.K.I."/>
            <person name="Janitza P."/>
            <person name="Kern R."/>
            <person name="Heyl A."/>
            <person name="Rumpler F."/>
            <person name="Villalobos L.I.A.C."/>
            <person name="Clay J.M."/>
            <person name="Skokan R."/>
            <person name="Toyoda A."/>
            <person name="Suzuki Y."/>
            <person name="Kagoshima H."/>
            <person name="Schijlen E."/>
            <person name="Tajeshwar N."/>
            <person name="Catarino B."/>
            <person name="Hetherington A.J."/>
            <person name="Saltykova A."/>
            <person name="Bonnot C."/>
            <person name="Breuninger H."/>
            <person name="Symeonidi A."/>
            <person name="Radhakrishnan G.V."/>
            <person name="Van Nieuwerburgh F."/>
            <person name="Deforce D."/>
            <person name="Chang C."/>
            <person name="Karol K.G."/>
            <person name="Hedrich R."/>
            <person name="Ulvskov P."/>
            <person name="Glockner G."/>
            <person name="Delwiche C.F."/>
            <person name="Petrasek J."/>
            <person name="Van de Peer Y."/>
            <person name="Friml J."/>
            <person name="Beilby M."/>
            <person name="Dolan L."/>
            <person name="Kohara Y."/>
            <person name="Sugano S."/>
            <person name="Fujiyama A."/>
            <person name="Delaux P.-M."/>
            <person name="Quint M."/>
            <person name="TheiBen G."/>
            <person name="Hagemann M."/>
            <person name="Harholt J."/>
            <person name="Dunand C."/>
            <person name="Zachgo S."/>
            <person name="Langdale J."/>
            <person name="Maumus F."/>
            <person name="Straeten D.V.D."/>
            <person name="Gould S.B."/>
            <person name="Rensing S.A."/>
        </authorList>
    </citation>
    <scope>NUCLEOTIDE SEQUENCE [LARGE SCALE GENOMIC DNA]</scope>
    <source>
        <strain evidence="2 3">S276</strain>
    </source>
</reference>
<dbReference type="Gramene" id="GBG59828">
    <property type="protein sequence ID" value="GBG59828"/>
    <property type="gene ID" value="CBR_g54930"/>
</dbReference>